<dbReference type="SUPFAM" id="SSF53271">
    <property type="entry name" value="PRTase-like"/>
    <property type="match status" value="1"/>
</dbReference>
<evidence type="ECO:0000259" key="1">
    <source>
        <dbReference type="Pfam" id="PF12500"/>
    </source>
</evidence>
<dbReference type="Pfam" id="PF12500">
    <property type="entry name" value="TRSP"/>
    <property type="match status" value="1"/>
</dbReference>
<sequence>MRSHTLTYSKTKHSIQILNSLTVNIHITENPYELLPEDLFVMAARINKKRSFLFVSKVLGKHIPIDPKIGLLTGELLASRYMEKVKKVETGKAAELLSAIKNGTDFLNSNPFIDKDHNPVIIGFAETATALGHAFFQSFKRADYFHTTREQLANQNSVITFEEEHSHATSHRCYADADLLYNKREIILVDDEMTTGKTAINIIRSIHERFPRKIYTVVSILDWRSPKDQILFDDLEKELGVIINNVSLLKGEIDVNGTPEVNKGQSAGELSGQTAQISHIDISKEFPELLSTTNEPSVTLNGEIRSTPYLKDSGRFGLDEKRQAGLSVSLAEVGQSLSRKRDGRNTLCLGTGEFMYIPMKLASLMGEGVKFHSTTRSPIFVRNDKDYGAQYGISFENPEDPEIAQFVYNIPDGCYDEVFLFFEREPEKDSLMPFINQLKKYIKNVKVVYFNGGGKNE</sequence>
<dbReference type="PIRSF" id="PIRSF020967">
    <property type="entry name" value="UCP020967"/>
    <property type="match status" value="1"/>
</dbReference>
<dbReference type="EMBL" id="CP107027">
    <property type="protein sequence ID" value="UYG94866.1"/>
    <property type="molecule type" value="Genomic_DNA"/>
</dbReference>
<dbReference type="InterPro" id="IPR011214">
    <property type="entry name" value="UCP020967"/>
</dbReference>
<dbReference type="InterPro" id="IPR000836">
    <property type="entry name" value="PRTase_dom"/>
</dbReference>
<dbReference type="InterPro" id="IPR041688">
    <property type="entry name" value="PRTase_2"/>
</dbReference>
<dbReference type="CDD" id="cd06223">
    <property type="entry name" value="PRTases_typeI"/>
    <property type="match status" value="1"/>
</dbReference>
<dbReference type="Proteomes" id="UP001163104">
    <property type="component" value="Chromosome"/>
</dbReference>
<accession>A0AA46SEG5</accession>
<dbReference type="InterPro" id="IPR029057">
    <property type="entry name" value="PRTase-like"/>
</dbReference>
<evidence type="ECO:0000259" key="2">
    <source>
        <dbReference type="Pfam" id="PF15609"/>
    </source>
</evidence>
<feature type="domain" description="Orotate phosphoribosyltransferase-like" evidence="2">
    <location>
        <begin position="39"/>
        <end position="252"/>
    </location>
</feature>
<dbReference type="Gene3D" id="3.40.50.2020">
    <property type="match status" value="1"/>
</dbReference>
<organism evidence="3 4">
    <name type="scientific">Cytobacillus firmus</name>
    <name type="common">Bacillus firmus</name>
    <dbReference type="NCBI Taxonomy" id="1399"/>
    <lineage>
        <taxon>Bacteria</taxon>
        <taxon>Bacillati</taxon>
        <taxon>Bacillota</taxon>
        <taxon>Bacilli</taxon>
        <taxon>Bacillales</taxon>
        <taxon>Bacillaceae</taxon>
        <taxon>Cytobacillus</taxon>
    </lineage>
</organism>
<dbReference type="GO" id="GO:0016757">
    <property type="term" value="F:glycosyltransferase activity"/>
    <property type="evidence" value="ECO:0007669"/>
    <property type="project" value="UniProtKB-KW"/>
</dbReference>
<dbReference type="Pfam" id="PF15609">
    <property type="entry name" value="PRTase_2"/>
    <property type="match status" value="1"/>
</dbReference>
<protein>
    <submittedName>
        <fullName evidence="3">Phosphoribosyltransferase family protein</fullName>
    </submittedName>
</protein>
<dbReference type="AlphaFoldDB" id="A0AA46SEG5"/>
<dbReference type="InterPro" id="IPR022537">
    <property type="entry name" value="TRSP_dom"/>
</dbReference>
<dbReference type="RefSeq" id="WP_263599479.1">
    <property type="nucleotide sequence ID" value="NZ_CP107027.1"/>
</dbReference>
<gene>
    <name evidence="3" type="ORF">OD459_22190</name>
</gene>
<reference evidence="3" key="1">
    <citation type="submission" date="2022-10" db="EMBL/GenBank/DDBJ databases">
        <title>Mechanism of multi-heavy metal repair in Cytobacillus Firmus M7.</title>
        <authorList>
            <person name="Li X."/>
            <person name="Yu C."/>
        </authorList>
    </citation>
    <scope>NUCLEOTIDE SEQUENCE</scope>
    <source>
        <strain evidence="3">M7</strain>
    </source>
</reference>
<proteinExistence type="predicted"/>
<evidence type="ECO:0000313" key="3">
    <source>
        <dbReference type="EMBL" id="UYG94866.1"/>
    </source>
</evidence>
<keyword evidence="3" id="KW-0328">Glycosyltransferase</keyword>
<keyword evidence="3" id="KW-0808">Transferase</keyword>
<feature type="domain" description="TRSP" evidence="1">
    <location>
        <begin position="313"/>
        <end position="438"/>
    </location>
</feature>
<evidence type="ECO:0000313" key="4">
    <source>
        <dbReference type="Proteomes" id="UP001163104"/>
    </source>
</evidence>
<name>A0AA46SEG5_CYTFI</name>